<evidence type="ECO:0000313" key="3">
    <source>
        <dbReference type="Proteomes" id="UP001291623"/>
    </source>
</evidence>
<keyword evidence="3" id="KW-1185">Reference proteome</keyword>
<sequence length="217" mass="25202">MGLIYPWGSPIRGSFYEEIIPEIKEHTSVDVKDQRYIPRVCEYLFATFYYLQEGKSDNSRVSLSKWIIFWYNRALRYGPAPPQRERKSACFKSTHNPTRVIPDVSQWSKEEEGKLSEIDVDRASSLEEEVQVILKDMDCKDCLSNAMFEEHKKIERVSSIRQSLDEVKKKIEKLRTQKKNLEVLLEVTEREVRLGALTAGKEFDACNDADLSNGELD</sequence>
<dbReference type="AlphaFoldDB" id="A0AAE1RSV3"/>
<protein>
    <recommendedName>
        <fullName evidence="4">Aminotransferase-like plant mobile domain-containing protein</fullName>
    </recommendedName>
</protein>
<comment type="caution">
    <text evidence="2">The sequence shown here is derived from an EMBL/GenBank/DDBJ whole genome shotgun (WGS) entry which is preliminary data.</text>
</comment>
<organism evidence="2 3">
    <name type="scientific">Anisodus tanguticus</name>
    <dbReference type="NCBI Taxonomy" id="243964"/>
    <lineage>
        <taxon>Eukaryota</taxon>
        <taxon>Viridiplantae</taxon>
        <taxon>Streptophyta</taxon>
        <taxon>Embryophyta</taxon>
        <taxon>Tracheophyta</taxon>
        <taxon>Spermatophyta</taxon>
        <taxon>Magnoliopsida</taxon>
        <taxon>eudicotyledons</taxon>
        <taxon>Gunneridae</taxon>
        <taxon>Pentapetalae</taxon>
        <taxon>asterids</taxon>
        <taxon>lamiids</taxon>
        <taxon>Solanales</taxon>
        <taxon>Solanaceae</taxon>
        <taxon>Solanoideae</taxon>
        <taxon>Hyoscyameae</taxon>
        <taxon>Anisodus</taxon>
    </lineage>
</organism>
<dbReference type="EMBL" id="JAVYJV010000012">
    <property type="protein sequence ID" value="KAK4357974.1"/>
    <property type="molecule type" value="Genomic_DNA"/>
</dbReference>
<accession>A0AAE1RSV3</accession>
<proteinExistence type="predicted"/>
<evidence type="ECO:0000256" key="1">
    <source>
        <dbReference type="SAM" id="Coils"/>
    </source>
</evidence>
<gene>
    <name evidence="2" type="ORF">RND71_023584</name>
</gene>
<reference evidence="2" key="1">
    <citation type="submission" date="2023-12" db="EMBL/GenBank/DDBJ databases">
        <title>Genome assembly of Anisodus tanguticus.</title>
        <authorList>
            <person name="Wang Y.-J."/>
        </authorList>
    </citation>
    <scope>NUCLEOTIDE SEQUENCE</scope>
    <source>
        <strain evidence="2">KB-2021</strain>
        <tissue evidence="2">Leaf</tissue>
    </source>
</reference>
<name>A0AAE1RSV3_9SOLA</name>
<dbReference type="Proteomes" id="UP001291623">
    <property type="component" value="Unassembled WGS sequence"/>
</dbReference>
<evidence type="ECO:0000313" key="2">
    <source>
        <dbReference type="EMBL" id="KAK4357974.1"/>
    </source>
</evidence>
<feature type="coiled-coil region" evidence="1">
    <location>
        <begin position="157"/>
        <end position="191"/>
    </location>
</feature>
<evidence type="ECO:0008006" key="4">
    <source>
        <dbReference type="Google" id="ProtNLM"/>
    </source>
</evidence>
<keyword evidence="1" id="KW-0175">Coiled coil</keyword>